<dbReference type="InterPro" id="IPR005074">
    <property type="entry name" value="Peptidase_C39"/>
</dbReference>
<evidence type="ECO:0000313" key="3">
    <source>
        <dbReference type="Proteomes" id="UP000247523"/>
    </source>
</evidence>
<proteinExistence type="predicted"/>
<reference evidence="2 3" key="1">
    <citation type="submission" date="2018-05" db="EMBL/GenBank/DDBJ databases">
        <title>Genomic Encyclopedia of Type Strains, Phase IV (KMG-IV): sequencing the most valuable type-strain genomes for metagenomic binning, comparative biology and taxonomic classification.</title>
        <authorList>
            <person name="Goeker M."/>
        </authorList>
    </citation>
    <scope>NUCLEOTIDE SEQUENCE [LARGE SCALE GENOMIC DNA]</scope>
    <source>
        <strain evidence="2 3">DSM 28816</strain>
    </source>
</reference>
<dbReference type="Gene3D" id="3.90.70.10">
    <property type="entry name" value="Cysteine proteinases"/>
    <property type="match status" value="1"/>
</dbReference>
<sequence length="65" mass="7237">MRYTYVKQQDATDCAAACLAMICLHYRKETTITRLRDMMGTDLKGTNLIGLSKCADELGFTSQAV</sequence>
<dbReference type="GO" id="GO:0006508">
    <property type="term" value="P:proteolysis"/>
    <property type="evidence" value="ECO:0007669"/>
    <property type="project" value="InterPro"/>
</dbReference>
<organism evidence="2 3">
    <name type="scientific">Lachnotalea glycerini</name>
    <dbReference type="NCBI Taxonomy" id="1763509"/>
    <lineage>
        <taxon>Bacteria</taxon>
        <taxon>Bacillati</taxon>
        <taxon>Bacillota</taxon>
        <taxon>Clostridia</taxon>
        <taxon>Lachnospirales</taxon>
        <taxon>Lachnospiraceae</taxon>
        <taxon>Lachnotalea</taxon>
    </lineage>
</organism>
<dbReference type="GO" id="GO:0008233">
    <property type="term" value="F:peptidase activity"/>
    <property type="evidence" value="ECO:0007669"/>
    <property type="project" value="InterPro"/>
</dbReference>
<dbReference type="AlphaFoldDB" id="A0A318EWU8"/>
<dbReference type="Pfam" id="PF03412">
    <property type="entry name" value="Peptidase_C39"/>
    <property type="match status" value="1"/>
</dbReference>
<comment type="caution">
    <text evidence="2">The sequence shown here is derived from an EMBL/GenBank/DDBJ whole genome shotgun (WGS) entry which is preliminary data.</text>
</comment>
<evidence type="ECO:0000313" key="2">
    <source>
        <dbReference type="EMBL" id="PXV95717.1"/>
    </source>
</evidence>
<dbReference type="EMBL" id="QICS01000001">
    <property type="protein sequence ID" value="PXV95717.1"/>
    <property type="molecule type" value="Genomic_DNA"/>
</dbReference>
<feature type="domain" description="Peptidase C39" evidence="1">
    <location>
        <begin position="3"/>
        <end position="65"/>
    </location>
</feature>
<gene>
    <name evidence="2" type="ORF">C8E03_101347</name>
</gene>
<accession>A0A318EWU8</accession>
<dbReference type="Proteomes" id="UP000247523">
    <property type="component" value="Unassembled WGS sequence"/>
</dbReference>
<dbReference type="GO" id="GO:0005524">
    <property type="term" value="F:ATP binding"/>
    <property type="evidence" value="ECO:0007669"/>
    <property type="project" value="InterPro"/>
</dbReference>
<name>A0A318EWU8_9FIRM</name>
<evidence type="ECO:0000259" key="1">
    <source>
        <dbReference type="Pfam" id="PF03412"/>
    </source>
</evidence>
<protein>
    <submittedName>
        <fullName evidence="2">Peptidase C39-like protein</fullName>
    </submittedName>
</protein>
<dbReference type="GO" id="GO:0016020">
    <property type="term" value="C:membrane"/>
    <property type="evidence" value="ECO:0007669"/>
    <property type="project" value="InterPro"/>
</dbReference>